<organism evidence="1 2">
    <name type="scientific">Cetraspora pellucida</name>
    <dbReference type="NCBI Taxonomy" id="1433469"/>
    <lineage>
        <taxon>Eukaryota</taxon>
        <taxon>Fungi</taxon>
        <taxon>Fungi incertae sedis</taxon>
        <taxon>Mucoromycota</taxon>
        <taxon>Glomeromycotina</taxon>
        <taxon>Glomeromycetes</taxon>
        <taxon>Diversisporales</taxon>
        <taxon>Gigasporaceae</taxon>
        <taxon>Cetraspora</taxon>
    </lineage>
</organism>
<protein>
    <submittedName>
        <fullName evidence="1">9243_t:CDS:1</fullName>
    </submittedName>
</protein>
<evidence type="ECO:0000313" key="1">
    <source>
        <dbReference type="EMBL" id="CAG8447779.1"/>
    </source>
</evidence>
<evidence type="ECO:0000313" key="2">
    <source>
        <dbReference type="Proteomes" id="UP000789366"/>
    </source>
</evidence>
<accession>A0ACA9K200</accession>
<proteinExistence type="predicted"/>
<gene>
    <name evidence="1" type="ORF">SPELUC_LOCUS617</name>
</gene>
<name>A0ACA9K200_9GLOM</name>
<keyword evidence="2" id="KW-1185">Reference proteome</keyword>
<sequence length="79" mass="9123">HKLIHELAKNYKEIGENLGRYVKADIVAFGVILALLAMFFGYNLKLGVRTAKLEKKNGHKLDRLAKLEKEMERLKNKNE</sequence>
<reference evidence="1" key="1">
    <citation type="submission" date="2021-06" db="EMBL/GenBank/DDBJ databases">
        <authorList>
            <person name="Kallberg Y."/>
            <person name="Tangrot J."/>
            <person name="Rosling A."/>
        </authorList>
    </citation>
    <scope>NUCLEOTIDE SEQUENCE</scope>
    <source>
        <strain evidence="1">28 12/20/2015</strain>
    </source>
</reference>
<comment type="caution">
    <text evidence="1">The sequence shown here is derived from an EMBL/GenBank/DDBJ whole genome shotgun (WGS) entry which is preliminary data.</text>
</comment>
<feature type="non-terminal residue" evidence="1">
    <location>
        <position position="1"/>
    </location>
</feature>
<dbReference type="EMBL" id="CAJVPW010000241">
    <property type="protein sequence ID" value="CAG8447779.1"/>
    <property type="molecule type" value="Genomic_DNA"/>
</dbReference>
<dbReference type="Proteomes" id="UP000789366">
    <property type="component" value="Unassembled WGS sequence"/>
</dbReference>